<dbReference type="SUPFAM" id="SSF82866">
    <property type="entry name" value="Multidrug efflux transporter AcrB transmembrane domain"/>
    <property type="match status" value="2"/>
</dbReference>
<feature type="transmembrane region" description="Helical" evidence="2">
    <location>
        <begin position="1020"/>
        <end position="1045"/>
    </location>
</feature>
<dbReference type="Proteomes" id="UP001335183">
    <property type="component" value="Chromosome"/>
</dbReference>
<protein>
    <submittedName>
        <fullName evidence="3">Efflux RND transporter permease subunit</fullName>
    </submittedName>
</protein>
<dbReference type="InterPro" id="IPR027463">
    <property type="entry name" value="AcrB_DN_DC_subdom"/>
</dbReference>
<dbReference type="SUPFAM" id="SSF82714">
    <property type="entry name" value="Multidrug efflux transporter AcrB TolC docking domain, DN and DC subdomains"/>
    <property type="match status" value="2"/>
</dbReference>
<accession>A0ABZ2D469</accession>
<dbReference type="PRINTS" id="PR00702">
    <property type="entry name" value="ACRIFLAVINRP"/>
</dbReference>
<dbReference type="EMBL" id="CP144918">
    <property type="protein sequence ID" value="WWA47848.1"/>
    <property type="molecule type" value="Genomic_DNA"/>
</dbReference>
<feature type="transmembrane region" description="Helical" evidence="2">
    <location>
        <begin position="432"/>
        <end position="452"/>
    </location>
</feature>
<feature type="region of interest" description="Disordered" evidence="1">
    <location>
        <begin position="1142"/>
        <end position="1174"/>
    </location>
</feature>
<feature type="transmembrane region" description="Helical" evidence="2">
    <location>
        <begin position="361"/>
        <end position="378"/>
    </location>
</feature>
<feature type="transmembrane region" description="Helical" evidence="2">
    <location>
        <begin position="994"/>
        <end position="1014"/>
    </location>
</feature>
<dbReference type="PANTHER" id="PTHR32063">
    <property type="match status" value="1"/>
</dbReference>
<evidence type="ECO:0000256" key="2">
    <source>
        <dbReference type="SAM" id="Phobius"/>
    </source>
</evidence>
<keyword evidence="4" id="KW-1185">Reference proteome</keyword>
<feature type="transmembrane region" description="Helical" evidence="2">
    <location>
        <begin position="649"/>
        <end position="669"/>
    </location>
</feature>
<feature type="transmembrane region" description="Helical" evidence="2">
    <location>
        <begin position="535"/>
        <end position="555"/>
    </location>
</feature>
<dbReference type="PANTHER" id="PTHR32063:SF77">
    <property type="entry name" value="ACR FAMILY TRANSPORT PROTEIN"/>
    <property type="match status" value="1"/>
</dbReference>
<gene>
    <name evidence="3" type="ORF">V5F89_02770</name>
</gene>
<dbReference type="Gene3D" id="1.20.1640.10">
    <property type="entry name" value="Multidrug efflux transporter AcrB transmembrane domain"/>
    <property type="match status" value="3"/>
</dbReference>
<dbReference type="Gene3D" id="3.30.70.1440">
    <property type="entry name" value="Multidrug efflux transporter AcrB pore domain"/>
    <property type="match status" value="1"/>
</dbReference>
<feature type="transmembrane region" description="Helical" evidence="2">
    <location>
        <begin position="464"/>
        <end position="491"/>
    </location>
</feature>
<organism evidence="3 4">
    <name type="scientific">Pelagerythrobacter marensis</name>
    <dbReference type="NCBI Taxonomy" id="543877"/>
    <lineage>
        <taxon>Bacteria</taxon>
        <taxon>Pseudomonadati</taxon>
        <taxon>Pseudomonadota</taxon>
        <taxon>Alphaproteobacteria</taxon>
        <taxon>Sphingomonadales</taxon>
        <taxon>Erythrobacteraceae</taxon>
        <taxon>Pelagerythrobacter</taxon>
    </lineage>
</organism>
<sequence length="1174" mass="127378">MNFRNISAWSIRNPVIPLVLFTALLLAGMLSFARMDVVNNPDIEFPAVNVSISQPGAAPTEIENQITQRVESAVRSINGVKSINSTASEGNSSTFVEFEIGIDPNDAVSEVKNAIDQIRGSLPDGIIEPRVTKEEIAGGFLGIFAVEADDMTIEQLSWFIDDTVAKRLLSVEGMAEVNRFAGVDREIEVIIDLERMQAFGVTASQINNVLRQTNLDAAGGNTEVGGTRQSVRVLGSTETAYELSQRQIQLGDGRTVKLADVATVRDGYSERTSISKVRDKEVVNFAMSRAKGASDVAVFDAAKEEIAAIEAENPGVRFIPLFNSVKYTEEQYESSMAAMIEGAILAVVVVFFFLRDWRATVISAIAIPLSAIPTFWFMDLMGFNLNSLSLLALGLVAGVLVDDAIVEIENIVRHMRMGKSAYQASIDAADEIGLPVVATSFCIVAVFLPVGLMPGISGQFFKNFGITVVIAVLMSLAVARMITPMLAAYFLKAKGHASHGEGPMMDRYMRVLSWSLDRGKMYARREGLEPPRSRFLYGLGFAGTVFLLILVPYIVTFGLGPLLPGSYALLQMVGAPEAIAGIVSASGEGLLHSVILKPLEIVELLLVVVIGLGFGWALLKLLGLPWRLLGGRFHDRWRWLEARFYDHRVWMMMTGYFALILTILLFMNVPPQFQPQINSDNSRVEIEMVPGTTLETTERVADEVAQILYQEPEVLRALERVRVGNASIFITLKPDRERTSIEFERALAPRLAQIPDARVRFQSQSGGFGSGRDLTVMLAGSDPELLEETAATLVEQMKGLDTLVAPRISADINRPEIIIEPRADLAAELGVTTAALSQTIRIATLGEIEQNAAKFSLSDRQIPIRVKLPEQSREVLTTIENLPVPTRTGGTVPLSRVADVSFGSGPTSIQRYNQNRRVLVGADLAQGVVKGEADAQINALPILQNLPQGVIRDLVGEDEWQQEMLGSLMIAIISGILLVFAVLVLLYKRLMSPLVNMTSLALAPLGGIFLVWLVGQPQSMPVYIGILLLLGIVSKNSILLIDFALEEMDKGTRKLDAILDAGHKRAQPIVMTTVAMTAGMVPVSLSLSGDGAWRAPMGTVVIGGLIMSTLLTLLIVPAGFSLADGLEKRLGPWLRNRLLTYRPGAEEGPPGPGSVDDGPVPATPRSPPGPQPAE</sequence>
<feature type="transmembrane region" description="Helical" evidence="2">
    <location>
        <begin position="1066"/>
        <end position="1085"/>
    </location>
</feature>
<reference evidence="3 4" key="1">
    <citation type="submission" date="2024-02" db="EMBL/GenBank/DDBJ databases">
        <title>The whole genome sequence of five bacterial samples isolated from Abu Dhabi Sabkha-shore region.</title>
        <authorList>
            <person name="Sudalaimuthuasari N."/>
            <person name="Sarfraz B."/>
            <person name="Tuyisabe J.D."/>
            <person name="Mugisha Ntwali L.D.M."/>
            <person name="Ali A.I.A.A."/>
            <person name="Almansoori S.Z.A."/>
            <person name="Alajami H.S.A."/>
            <person name="Almeqbaali A.A.S."/>
            <person name="Kundu B."/>
            <person name="Saeed E.E."/>
            <person name="Sukumarinath V."/>
            <person name="Mishra A.K."/>
            <person name="Hazzouri K.M."/>
            <person name="Almaskari R."/>
            <person name="Sharma A.K."/>
            <person name="Amiri K.M.A."/>
        </authorList>
    </citation>
    <scope>NUCLEOTIDE SEQUENCE [LARGE SCALE GENOMIC DNA]</scope>
    <source>
        <strain evidence="4">kcgeb_sd</strain>
    </source>
</reference>
<proteinExistence type="predicted"/>
<evidence type="ECO:0000256" key="1">
    <source>
        <dbReference type="SAM" id="MobiDB-lite"/>
    </source>
</evidence>
<dbReference type="Gene3D" id="3.30.2090.10">
    <property type="entry name" value="Multidrug efflux transporter AcrB TolC docking domain, DN and DC subdomains"/>
    <property type="match status" value="2"/>
</dbReference>
<evidence type="ECO:0000313" key="3">
    <source>
        <dbReference type="EMBL" id="WWA47848.1"/>
    </source>
</evidence>
<keyword evidence="2" id="KW-0472">Membrane</keyword>
<dbReference type="RefSeq" id="WP_338446735.1">
    <property type="nucleotide sequence ID" value="NZ_CP144918.1"/>
</dbReference>
<feature type="transmembrane region" description="Helical" evidence="2">
    <location>
        <begin position="604"/>
        <end position="629"/>
    </location>
</feature>
<feature type="transmembrane region" description="Helical" evidence="2">
    <location>
        <begin position="390"/>
        <end position="412"/>
    </location>
</feature>
<keyword evidence="2" id="KW-1133">Transmembrane helix</keyword>
<feature type="transmembrane region" description="Helical" evidence="2">
    <location>
        <begin position="1097"/>
        <end position="1120"/>
    </location>
</feature>
<dbReference type="SUPFAM" id="SSF82693">
    <property type="entry name" value="Multidrug efflux transporter AcrB pore domain, PN1, PN2, PC1 and PC2 subdomains"/>
    <property type="match status" value="3"/>
</dbReference>
<feature type="compositionally biased region" description="Pro residues" evidence="1">
    <location>
        <begin position="1161"/>
        <end position="1174"/>
    </location>
</feature>
<feature type="transmembrane region" description="Helical" evidence="2">
    <location>
        <begin position="336"/>
        <end position="354"/>
    </location>
</feature>
<keyword evidence="2" id="KW-0812">Transmembrane</keyword>
<dbReference type="Gene3D" id="3.30.70.1320">
    <property type="entry name" value="Multidrug efflux transporter AcrB pore domain like"/>
    <property type="match status" value="1"/>
</dbReference>
<name>A0ABZ2D469_9SPHN</name>
<dbReference type="Gene3D" id="3.30.70.1430">
    <property type="entry name" value="Multidrug efflux transporter AcrB pore domain"/>
    <property type="match status" value="2"/>
</dbReference>
<dbReference type="InterPro" id="IPR001036">
    <property type="entry name" value="Acrflvin-R"/>
</dbReference>
<evidence type="ECO:0000313" key="4">
    <source>
        <dbReference type="Proteomes" id="UP001335183"/>
    </source>
</evidence>
<dbReference type="Pfam" id="PF00873">
    <property type="entry name" value="ACR_tran"/>
    <property type="match status" value="2"/>
</dbReference>
<feature type="transmembrane region" description="Helical" evidence="2">
    <location>
        <begin position="964"/>
        <end position="987"/>
    </location>
</feature>